<evidence type="ECO:0000313" key="8">
    <source>
        <dbReference type="EMBL" id="BAJ62256.1"/>
    </source>
</evidence>
<evidence type="ECO:0000259" key="7">
    <source>
        <dbReference type="Pfam" id="PF16198"/>
    </source>
</evidence>
<accession>E8MZB3</accession>
<dbReference type="PANTHER" id="PTHR13767">
    <property type="entry name" value="TRNA-PSEUDOURIDINE SYNTHASE"/>
    <property type="match status" value="1"/>
</dbReference>
<dbReference type="InterPro" id="IPR032819">
    <property type="entry name" value="TruB_C"/>
</dbReference>
<feature type="domain" description="Pseudouridine synthase II N-terminal" evidence="6">
    <location>
        <begin position="34"/>
        <end position="184"/>
    </location>
</feature>
<reference evidence="8 9" key="1">
    <citation type="submission" date="2010-12" db="EMBL/GenBank/DDBJ databases">
        <title>Whole genome sequence of Anaerolinea thermophila UNI-1.</title>
        <authorList>
            <person name="Narita-Yamada S."/>
            <person name="Kishi E."/>
            <person name="Watanabe Y."/>
            <person name="Takasaki K."/>
            <person name="Ankai A."/>
            <person name="Oguchi A."/>
            <person name="Fukui S."/>
            <person name="Takahashi M."/>
            <person name="Yashiro I."/>
            <person name="Hosoyama A."/>
            <person name="Sekiguchi Y."/>
            <person name="Hanada S."/>
            <person name="Fujita N."/>
        </authorList>
    </citation>
    <scope>NUCLEOTIDE SEQUENCE [LARGE SCALE GENOMIC DNA]</scope>
    <source>
        <strain evidence="9">DSM 14523 / JCM 11388 / NBRC 100420 / UNI-1</strain>
    </source>
</reference>
<dbReference type="GO" id="GO:0031119">
    <property type="term" value="P:tRNA pseudouridine synthesis"/>
    <property type="evidence" value="ECO:0007669"/>
    <property type="project" value="UniProtKB-UniRule"/>
</dbReference>
<dbReference type="EMBL" id="AP012029">
    <property type="protein sequence ID" value="BAJ62256.1"/>
    <property type="molecule type" value="Genomic_DNA"/>
</dbReference>
<dbReference type="InterPro" id="IPR002501">
    <property type="entry name" value="PsdUridine_synth_N"/>
</dbReference>
<evidence type="ECO:0000256" key="2">
    <source>
        <dbReference type="ARBA" id="ARBA00005642"/>
    </source>
</evidence>
<feature type="domain" description="tRNA pseudouridylate synthase B C-terminal" evidence="7">
    <location>
        <begin position="185"/>
        <end position="233"/>
    </location>
</feature>
<dbReference type="KEGG" id="atm:ANT_02220"/>
<dbReference type="Pfam" id="PF16198">
    <property type="entry name" value="TruB_C_2"/>
    <property type="match status" value="1"/>
</dbReference>
<evidence type="ECO:0000256" key="5">
    <source>
        <dbReference type="HAMAP-Rule" id="MF_01080"/>
    </source>
</evidence>
<dbReference type="FunCoup" id="E8MZB3">
    <property type="interactions" value="321"/>
</dbReference>
<dbReference type="SUPFAM" id="SSF55120">
    <property type="entry name" value="Pseudouridine synthase"/>
    <property type="match status" value="1"/>
</dbReference>
<evidence type="ECO:0000313" key="9">
    <source>
        <dbReference type="Proteomes" id="UP000008922"/>
    </source>
</evidence>
<comment type="catalytic activity">
    <reaction evidence="1 5">
        <text>uridine(55) in tRNA = pseudouridine(55) in tRNA</text>
        <dbReference type="Rhea" id="RHEA:42532"/>
        <dbReference type="Rhea" id="RHEA-COMP:10101"/>
        <dbReference type="Rhea" id="RHEA-COMP:10102"/>
        <dbReference type="ChEBI" id="CHEBI:65314"/>
        <dbReference type="ChEBI" id="CHEBI:65315"/>
        <dbReference type="EC" id="5.4.99.25"/>
    </reaction>
</comment>
<evidence type="ECO:0000256" key="1">
    <source>
        <dbReference type="ARBA" id="ARBA00000385"/>
    </source>
</evidence>
<keyword evidence="3 5" id="KW-0819">tRNA processing</keyword>
<evidence type="ECO:0000256" key="4">
    <source>
        <dbReference type="ARBA" id="ARBA00023235"/>
    </source>
</evidence>
<dbReference type="Proteomes" id="UP000008922">
    <property type="component" value="Chromosome"/>
</dbReference>
<dbReference type="CDD" id="cd02573">
    <property type="entry name" value="PseudoU_synth_EcTruB"/>
    <property type="match status" value="1"/>
</dbReference>
<evidence type="ECO:0000256" key="3">
    <source>
        <dbReference type="ARBA" id="ARBA00022694"/>
    </source>
</evidence>
<keyword evidence="9" id="KW-1185">Reference proteome</keyword>
<dbReference type="HAMAP" id="MF_01080">
    <property type="entry name" value="TruB_bact"/>
    <property type="match status" value="1"/>
</dbReference>
<dbReference type="Pfam" id="PF01509">
    <property type="entry name" value="TruB_N"/>
    <property type="match status" value="1"/>
</dbReference>
<dbReference type="GO" id="GO:1990481">
    <property type="term" value="P:mRNA pseudouridine synthesis"/>
    <property type="evidence" value="ECO:0007669"/>
    <property type="project" value="TreeGrafter"/>
</dbReference>
<comment type="similarity">
    <text evidence="2 5">Belongs to the pseudouridine synthase TruB family. Type 1 subfamily.</text>
</comment>
<dbReference type="Gene3D" id="3.30.2350.10">
    <property type="entry name" value="Pseudouridine synthase"/>
    <property type="match status" value="1"/>
</dbReference>
<dbReference type="EC" id="5.4.99.25" evidence="5"/>
<dbReference type="GO" id="GO:0160148">
    <property type="term" value="F:tRNA pseudouridine(55) synthase activity"/>
    <property type="evidence" value="ECO:0007669"/>
    <property type="project" value="UniProtKB-EC"/>
</dbReference>
<dbReference type="AlphaFoldDB" id="E8MZB3"/>
<dbReference type="InterPro" id="IPR020103">
    <property type="entry name" value="PsdUridine_synth_cat_dom_sf"/>
</dbReference>
<sequence>MMENPMDVRNTVSGVLVVDKPVGMTSHDVVQIIRKGTNIRRAGHTGTLDPRASGVLVVLIGPAVRLSEYVSASDKRYQAIIRLGTSTDTYDADGRITGSGSVPVESITEEQFEQALQQFVGEIEQVPPPYSAIKVQGRKAYEMAREGEEVDLAPRKIKVYSLELLEWAPPEAVVDIYCSSGTYVRSLAHDLGQVLGCGAHLVGLRRTKSGRFTLRDAVPLRKLREAFQDGTWYQYLIPAAEALADWPALELTDKQVEEVRHGHRIPAEEPVPGNMVRGVSVLGELVALLEYLPEENLWQPRKVFFQS</sequence>
<dbReference type="InterPro" id="IPR014780">
    <property type="entry name" value="tRNA_psdUridine_synth_TruB"/>
</dbReference>
<proteinExistence type="inferred from homology"/>
<dbReference type="STRING" id="926569.ANT_02220"/>
<dbReference type="GO" id="GO:0003723">
    <property type="term" value="F:RNA binding"/>
    <property type="evidence" value="ECO:0007669"/>
    <property type="project" value="InterPro"/>
</dbReference>
<evidence type="ECO:0000259" key="6">
    <source>
        <dbReference type="Pfam" id="PF01509"/>
    </source>
</evidence>
<dbReference type="eggNOG" id="COG0130">
    <property type="taxonomic scope" value="Bacteria"/>
</dbReference>
<dbReference type="NCBIfam" id="TIGR00431">
    <property type="entry name" value="TruB"/>
    <property type="match status" value="1"/>
</dbReference>
<name>E8MZB3_ANATU</name>
<dbReference type="OrthoDB" id="9802309at2"/>
<keyword evidence="4 5" id="KW-0413">Isomerase</keyword>
<dbReference type="InParanoid" id="E8MZB3"/>
<protein>
    <recommendedName>
        <fullName evidence="5">tRNA pseudouridine synthase B</fullName>
        <ecNumber evidence="5">5.4.99.25</ecNumber>
    </recommendedName>
    <alternativeName>
        <fullName evidence="5">tRNA pseudouridine(55) synthase</fullName>
        <shortName evidence="5">Psi55 synthase</shortName>
    </alternativeName>
    <alternativeName>
        <fullName evidence="5">tRNA pseudouridylate synthase</fullName>
    </alternativeName>
    <alternativeName>
        <fullName evidence="5">tRNA-uridine isomerase</fullName>
    </alternativeName>
</protein>
<dbReference type="HOGENOM" id="CLU_032087_0_0_0"/>
<comment type="function">
    <text evidence="5">Responsible for synthesis of pseudouridine from uracil-55 in the psi GC loop of transfer RNAs.</text>
</comment>
<dbReference type="RefSeq" id="WP_013558654.1">
    <property type="nucleotide sequence ID" value="NC_014960.1"/>
</dbReference>
<gene>
    <name evidence="5 8" type="primary">truB</name>
    <name evidence="8" type="ordered locus">ANT_02220</name>
</gene>
<organism evidence="8 9">
    <name type="scientific">Anaerolinea thermophila (strain DSM 14523 / JCM 11388 / NBRC 100420 / UNI-1)</name>
    <dbReference type="NCBI Taxonomy" id="926569"/>
    <lineage>
        <taxon>Bacteria</taxon>
        <taxon>Bacillati</taxon>
        <taxon>Chloroflexota</taxon>
        <taxon>Anaerolineae</taxon>
        <taxon>Anaerolineales</taxon>
        <taxon>Anaerolineaceae</taxon>
        <taxon>Anaerolinea</taxon>
    </lineage>
</organism>
<dbReference type="PANTHER" id="PTHR13767:SF2">
    <property type="entry name" value="PSEUDOURIDYLATE SYNTHASE TRUB1"/>
    <property type="match status" value="1"/>
</dbReference>
<feature type="active site" description="Nucleophile" evidence="5">
    <location>
        <position position="49"/>
    </location>
</feature>